<dbReference type="EMBL" id="CP049055">
    <property type="protein sequence ID" value="QII14067.1"/>
    <property type="molecule type" value="Genomic_DNA"/>
</dbReference>
<evidence type="ECO:0000313" key="2">
    <source>
        <dbReference type="EMBL" id="QII14067.1"/>
    </source>
</evidence>
<protein>
    <submittedName>
        <fullName evidence="2">Transposase</fullName>
    </submittedName>
</protein>
<evidence type="ECO:0000259" key="1">
    <source>
        <dbReference type="Pfam" id="PF13546"/>
    </source>
</evidence>
<organism evidence="2 3">
    <name type="scientific">Kuenenia stuttgartiensis</name>
    <dbReference type="NCBI Taxonomy" id="174633"/>
    <lineage>
        <taxon>Bacteria</taxon>
        <taxon>Pseudomonadati</taxon>
        <taxon>Planctomycetota</taxon>
        <taxon>Candidatus Brocadiia</taxon>
        <taxon>Candidatus Brocadiales</taxon>
        <taxon>Candidatus Brocadiaceae</taxon>
        <taxon>Candidatus Kuenenia</taxon>
    </lineage>
</organism>
<reference evidence="2 3" key="1">
    <citation type="submission" date="2020-02" db="EMBL/GenBank/DDBJ databases">
        <title>Newly sequenced genome of strain CSTR1 showed variability in Candidatus Kuenenia stuttgartiensis genomes.</title>
        <authorList>
            <person name="Ding C."/>
            <person name="Adrian L."/>
        </authorList>
    </citation>
    <scope>NUCLEOTIDE SEQUENCE [LARGE SCALE GENOMIC DNA]</scope>
    <source>
        <strain evidence="2 3">CSTR1</strain>
    </source>
</reference>
<dbReference type="RefSeq" id="WP_164995584.1">
    <property type="nucleotide sequence ID" value="NZ_CP049055.1"/>
</dbReference>
<proteinExistence type="predicted"/>
<dbReference type="AlphaFoldDB" id="A0A6G7GXY0"/>
<dbReference type="InterPro" id="IPR012337">
    <property type="entry name" value="RNaseH-like_sf"/>
</dbReference>
<feature type="domain" description="Transposase IS701-like DDE" evidence="1">
    <location>
        <begin position="57"/>
        <end position="252"/>
    </location>
</feature>
<gene>
    <name evidence="2" type="primary">tpnA</name>
    <name evidence="2" type="ORF">KsCSTR_46890</name>
</gene>
<sequence>MKLWILWWSTVWQLRPACSRLRNFLWFATVLAGITVRPDLLGVSSIIRGLGLKGYCYDRLLDFFHSNALNVEKLTKLWTKLIIKTHPQVKRFRGKLLLCGDGLKVPKEGKKMPGVKSLHQESDSNNKAEYIMGHSCQVVSLLAEAGKSCFAIPLVSRIHEGVVFSNRDQRTLLDKMVLLINSLELKELFYFIADAYYASHAIINGVVARGSHLISRVRSNAVAYFPVEPTPEKKGRGRPKKYGMKVKLKTLLNDRASMKEAESPVYGEQGIKINYRTLDLLWKPVGILIRFVLVDHPQRGKIILMSTDLTISAMEIICLYGLRFKIEVSFKQALRTLGTYAYHFWMRNMQPIKRRSGNQHVHKRSAEYRNAVRRKLAAYHRHIQAGVIAQGLSQYISSAFPSLVWNSFGSWLRTMRPGICPSEQVTAIAMRNCLPEFLVDSSQKSILTKFILERIDFSRAEGARLVA</sequence>
<dbReference type="PROSITE" id="PS00354">
    <property type="entry name" value="HMGI_Y"/>
    <property type="match status" value="1"/>
</dbReference>
<name>A0A6G7GXY0_KUEST</name>
<accession>A0A6G7GXY0</accession>
<evidence type="ECO:0000313" key="3">
    <source>
        <dbReference type="Proteomes" id="UP000501926"/>
    </source>
</evidence>
<dbReference type="InterPro" id="IPR038721">
    <property type="entry name" value="IS701-like_DDE_dom"/>
</dbReference>
<dbReference type="Pfam" id="PF13546">
    <property type="entry name" value="DDE_5"/>
    <property type="match status" value="1"/>
</dbReference>
<dbReference type="SUPFAM" id="SSF53098">
    <property type="entry name" value="Ribonuclease H-like"/>
    <property type="match status" value="1"/>
</dbReference>
<dbReference type="GO" id="GO:0006355">
    <property type="term" value="P:regulation of DNA-templated transcription"/>
    <property type="evidence" value="ECO:0007669"/>
    <property type="project" value="InterPro"/>
</dbReference>
<dbReference type="InterPro" id="IPR000637">
    <property type="entry name" value="HMGI/Y_DNA-bd_CS"/>
</dbReference>
<dbReference type="Proteomes" id="UP000501926">
    <property type="component" value="Chromosome"/>
</dbReference>